<comment type="caution">
    <text evidence="3">The sequence shown here is derived from an EMBL/GenBank/DDBJ whole genome shotgun (WGS) entry which is preliminary data.</text>
</comment>
<evidence type="ECO:0000256" key="1">
    <source>
        <dbReference type="SAM" id="SignalP"/>
    </source>
</evidence>
<dbReference type="Gene3D" id="2.60.40.10">
    <property type="entry name" value="Immunoglobulins"/>
    <property type="match status" value="1"/>
</dbReference>
<organism evidence="3 4">
    <name type="scientific">Sinanodonta woodiana</name>
    <name type="common">Chinese pond mussel</name>
    <name type="synonym">Anodonta woodiana</name>
    <dbReference type="NCBI Taxonomy" id="1069815"/>
    <lineage>
        <taxon>Eukaryota</taxon>
        <taxon>Metazoa</taxon>
        <taxon>Spiralia</taxon>
        <taxon>Lophotrochozoa</taxon>
        <taxon>Mollusca</taxon>
        <taxon>Bivalvia</taxon>
        <taxon>Autobranchia</taxon>
        <taxon>Heteroconchia</taxon>
        <taxon>Palaeoheterodonta</taxon>
        <taxon>Unionida</taxon>
        <taxon>Unionoidea</taxon>
        <taxon>Unionidae</taxon>
        <taxon>Unioninae</taxon>
        <taxon>Sinanodonta</taxon>
    </lineage>
</organism>
<dbReference type="InterPro" id="IPR007110">
    <property type="entry name" value="Ig-like_dom"/>
</dbReference>
<dbReference type="SUPFAM" id="SSF49265">
    <property type="entry name" value="Fibronectin type III"/>
    <property type="match status" value="1"/>
</dbReference>
<accession>A0ABD3W3W0</accession>
<reference evidence="3 4" key="1">
    <citation type="submission" date="2024-11" db="EMBL/GenBank/DDBJ databases">
        <title>Chromosome-level genome assembly of the freshwater bivalve Anodonta woodiana.</title>
        <authorList>
            <person name="Chen X."/>
        </authorList>
    </citation>
    <scope>NUCLEOTIDE SEQUENCE [LARGE SCALE GENOMIC DNA]</scope>
    <source>
        <strain evidence="3">MN2024</strain>
        <tissue evidence="3">Gills</tissue>
    </source>
</reference>
<dbReference type="Proteomes" id="UP001634394">
    <property type="component" value="Unassembled WGS sequence"/>
</dbReference>
<dbReference type="AlphaFoldDB" id="A0ABD3W3W0"/>
<feature type="chain" id="PRO_5044897116" description="Ig-like domain-containing protein" evidence="1">
    <location>
        <begin position="26"/>
        <end position="204"/>
    </location>
</feature>
<dbReference type="SUPFAM" id="SSF48726">
    <property type="entry name" value="Immunoglobulin"/>
    <property type="match status" value="1"/>
</dbReference>
<dbReference type="EMBL" id="JBJQND010000008">
    <property type="protein sequence ID" value="KAL3868091.1"/>
    <property type="molecule type" value="Genomic_DNA"/>
</dbReference>
<dbReference type="InterPro" id="IPR013783">
    <property type="entry name" value="Ig-like_fold"/>
</dbReference>
<protein>
    <recommendedName>
        <fullName evidence="2">Ig-like domain-containing protein</fullName>
    </recommendedName>
</protein>
<name>A0ABD3W3W0_SINWO</name>
<proteinExistence type="predicted"/>
<dbReference type="InterPro" id="IPR036116">
    <property type="entry name" value="FN3_sf"/>
</dbReference>
<dbReference type="InterPro" id="IPR036179">
    <property type="entry name" value="Ig-like_dom_sf"/>
</dbReference>
<keyword evidence="4" id="KW-1185">Reference proteome</keyword>
<keyword evidence="1" id="KW-0732">Signal</keyword>
<feature type="domain" description="Ig-like" evidence="2">
    <location>
        <begin position="116"/>
        <end position="204"/>
    </location>
</feature>
<sequence>MNCLRGMLLLLVGVCLQTVMPRMYAYTRDDLQFRWEKKGDVFIVNGSQLVLNCTNTNASASYADVSRLKILKGSENVSATYLHTFWEDRTLQLHIPHAQISDSATYVCMDHGVNIPKLKMVKIGVEPSLPENIICISENFQNLVCSFNKPSPTYIPMSWFMEYSVDGSSHEERAAQTNLQLHYSISDLNMKKEQPRLIYNCIIQ</sequence>
<evidence type="ECO:0000259" key="2">
    <source>
        <dbReference type="PROSITE" id="PS50835"/>
    </source>
</evidence>
<dbReference type="PROSITE" id="PS50835">
    <property type="entry name" value="IG_LIKE"/>
    <property type="match status" value="1"/>
</dbReference>
<feature type="signal peptide" evidence="1">
    <location>
        <begin position="1"/>
        <end position="25"/>
    </location>
</feature>
<evidence type="ECO:0000313" key="4">
    <source>
        <dbReference type="Proteomes" id="UP001634394"/>
    </source>
</evidence>
<gene>
    <name evidence="3" type="ORF">ACJMK2_040927</name>
</gene>
<evidence type="ECO:0000313" key="3">
    <source>
        <dbReference type="EMBL" id="KAL3868091.1"/>
    </source>
</evidence>